<evidence type="ECO:0000313" key="1">
    <source>
        <dbReference type="EMBL" id="NEC56842.1"/>
    </source>
</evidence>
<comment type="caution">
    <text evidence="1">The sequence shown here is derived from an EMBL/GenBank/DDBJ whole genome shotgun (WGS) entry which is preliminary data.</text>
</comment>
<organism evidence="1 2">
    <name type="scientific">Amycolatopsis rubida</name>
    <dbReference type="NCBI Taxonomy" id="112413"/>
    <lineage>
        <taxon>Bacteria</taxon>
        <taxon>Bacillati</taxon>
        <taxon>Actinomycetota</taxon>
        <taxon>Actinomycetes</taxon>
        <taxon>Pseudonocardiales</taxon>
        <taxon>Pseudonocardiaceae</taxon>
        <taxon>Amycolatopsis</taxon>
    </lineage>
</organism>
<proteinExistence type="predicted"/>
<sequence length="465" mass="51680">MIKDYGQPPRADEVRHLIERRLKEVTEAAGPRETQTVDWRGKPAHLDVVEVKVGDLCYNPATHRVRAQRSHDPRLDALVDEDPWSVESQQYLDKLLKVLPADPTQIDVAFTDLKESLAEYGQSEPGLTTVDGVLVNGNTRRAALIELYGPEAPMRVAVLPASCDWSDVRDVELSLQLRKEHRRDYSYINRLLAIDELVSQGIPMAAIAQTFRSTVPACEQDWWVFSAIKSMIERSEVGGKRIPLIAFENDQEKLRELARKYQKAKSVGPDDAEVVKEARLAAIALGFSKTDVRFIEPDFLDRYLSPKLPDGFIPENESAEVAIPGLGRSVKSGSGQAATARAFTDKVLRAAAEKSATPDGQSAAWTEARSVMENAIKLAGSDQTLTKKKRKVSDRVVAATDQLQQCVTDLVMSRADRSLDEEAFDDALLKLKKVLRRLAVEGTRTVKEPGDGVEWLRHVMLESGS</sequence>
<evidence type="ECO:0000313" key="2">
    <source>
        <dbReference type="Proteomes" id="UP000470404"/>
    </source>
</evidence>
<keyword evidence="2" id="KW-1185">Reference proteome</keyword>
<accession>A0ABX0BMH4</accession>
<dbReference type="Proteomes" id="UP000470404">
    <property type="component" value="Unassembled WGS sequence"/>
</dbReference>
<name>A0ABX0BMH4_9PSEU</name>
<reference evidence="1 2" key="1">
    <citation type="submission" date="2020-01" db="EMBL/GenBank/DDBJ databases">
        <title>Insect and environment-associated Actinomycetes.</title>
        <authorList>
            <person name="Currrie C."/>
            <person name="Chevrette M."/>
            <person name="Carlson C."/>
            <person name="Stubbendieck R."/>
            <person name="Wendt-Pienkowski E."/>
        </authorList>
    </citation>
    <scope>NUCLEOTIDE SEQUENCE [LARGE SCALE GENOMIC DNA]</scope>
    <source>
        <strain evidence="1 2">SID8386</strain>
    </source>
</reference>
<dbReference type="EMBL" id="JAAGNC010000081">
    <property type="protein sequence ID" value="NEC56842.1"/>
    <property type="molecule type" value="Genomic_DNA"/>
</dbReference>
<gene>
    <name evidence="1" type="ORF">G3I59_14930</name>
</gene>
<protein>
    <submittedName>
        <fullName evidence="1">Transcriptional regulator</fullName>
    </submittedName>
</protein>